<evidence type="ECO:0000313" key="3">
    <source>
        <dbReference type="Proteomes" id="UP000187251"/>
    </source>
</evidence>
<gene>
    <name evidence="2" type="ORF">BIZ92_08250</name>
</gene>
<organism evidence="2 3">
    <name type="scientific">Alcaligenes xylosoxydans xylosoxydans</name>
    <name type="common">Achromobacter xylosoxidans</name>
    <dbReference type="NCBI Taxonomy" id="85698"/>
    <lineage>
        <taxon>Bacteria</taxon>
        <taxon>Pseudomonadati</taxon>
        <taxon>Pseudomonadota</taxon>
        <taxon>Betaproteobacteria</taxon>
        <taxon>Burkholderiales</taxon>
        <taxon>Alcaligenaceae</taxon>
        <taxon>Achromobacter</taxon>
    </lineage>
</organism>
<reference evidence="2 3" key="1">
    <citation type="submission" date="2016-09" db="EMBL/GenBank/DDBJ databases">
        <title>Phylogenomics of Achromobacter.</title>
        <authorList>
            <person name="Jeukens J."/>
            <person name="Freschi L."/>
            <person name="Vincent A.T."/>
            <person name="Emond-Rheault J.-G."/>
            <person name="Kukavica-Ibrulj I."/>
            <person name="Charette S.J."/>
            <person name="Levesque R.C."/>
        </authorList>
    </citation>
    <scope>NUCLEOTIDE SEQUENCE [LARGE SCALE GENOMIC DNA]</scope>
    <source>
        <strain evidence="2 3">AUS488</strain>
    </source>
</reference>
<keyword evidence="1" id="KW-0812">Transmembrane</keyword>
<evidence type="ECO:0000313" key="2">
    <source>
        <dbReference type="EMBL" id="OMG92647.1"/>
    </source>
</evidence>
<feature type="transmembrane region" description="Helical" evidence="1">
    <location>
        <begin position="48"/>
        <end position="81"/>
    </location>
</feature>
<feature type="transmembrane region" description="Helical" evidence="1">
    <location>
        <begin position="192"/>
        <end position="217"/>
    </location>
</feature>
<feature type="transmembrane region" description="Helical" evidence="1">
    <location>
        <begin position="229"/>
        <end position="248"/>
    </location>
</feature>
<keyword evidence="1" id="KW-0472">Membrane</keyword>
<feature type="transmembrane region" description="Helical" evidence="1">
    <location>
        <begin position="165"/>
        <end position="186"/>
    </location>
</feature>
<protein>
    <recommendedName>
        <fullName evidence="4">Prenyltransferase</fullName>
    </recommendedName>
</protein>
<evidence type="ECO:0000256" key="1">
    <source>
        <dbReference type="SAM" id="Phobius"/>
    </source>
</evidence>
<dbReference type="AlphaFoldDB" id="A0A1R1JZQ3"/>
<name>A0A1R1JZQ3_ALCXX</name>
<comment type="caution">
    <text evidence="2">The sequence shown here is derived from an EMBL/GenBank/DDBJ whole genome shotgun (WGS) entry which is preliminary data.</text>
</comment>
<proteinExistence type="predicted"/>
<feature type="transmembrane region" description="Helical" evidence="1">
    <location>
        <begin position="123"/>
        <end position="144"/>
    </location>
</feature>
<keyword evidence="1" id="KW-1133">Transmembrane helix</keyword>
<feature type="transmembrane region" description="Helical" evidence="1">
    <location>
        <begin position="93"/>
        <end position="117"/>
    </location>
</feature>
<evidence type="ECO:0008006" key="4">
    <source>
        <dbReference type="Google" id="ProtNLM"/>
    </source>
</evidence>
<dbReference type="EMBL" id="MJMN01000002">
    <property type="protein sequence ID" value="OMG92647.1"/>
    <property type="molecule type" value="Genomic_DNA"/>
</dbReference>
<sequence length="249" mass="28045">MWLFIRVYDELKDAESDLALARAGDKRFIYRPLVTGRVTLADISALRWWMTVFICAINLVFGDWLMAIGLLVGFGYISLAYKWFFYPAMRDNIIFVYFTHLPNVLAIELYTLFVYASEYGMPSLLSSVALLLAPWLTVGAYEFAYKIRLPADETEYMTYSKVLGWRLATWITILLLAISTVCYFVVMHVADIAVWAQCAIAGSSAVAIGACVQLLVVPTRTRANLTRYTGLYWYISTLSITVGAIVAVA</sequence>
<accession>A0A1R1JZQ3</accession>
<dbReference type="Proteomes" id="UP000187251">
    <property type="component" value="Unassembled WGS sequence"/>
</dbReference>